<feature type="domain" description="UGSC-like" evidence="1">
    <location>
        <begin position="13"/>
        <end position="98"/>
    </location>
</feature>
<gene>
    <name evidence="2" type="ORF">V5F30_24130</name>
</gene>
<sequence>MRIVNPSYALLPATHNRGEVVKETAGLSEWTSSPIALFSNGKPNSQELLLGLRDRLAELRPVDNVDLVLKPGPSVAATSAMIDAVAQKYRMALVALGD</sequence>
<organism evidence="2 3">
    <name type="scientific">Xanthobacter aminoxidans</name>
    <dbReference type="NCBI Taxonomy" id="186280"/>
    <lineage>
        <taxon>Bacteria</taxon>
        <taxon>Pseudomonadati</taxon>
        <taxon>Pseudomonadota</taxon>
        <taxon>Alphaproteobacteria</taxon>
        <taxon>Hyphomicrobiales</taxon>
        <taxon>Xanthobacteraceae</taxon>
        <taxon>Xanthobacter</taxon>
    </lineage>
</organism>
<protein>
    <recommendedName>
        <fullName evidence="1">UGSC-like domain-containing protein</fullName>
    </recommendedName>
</protein>
<evidence type="ECO:0000259" key="1">
    <source>
        <dbReference type="Pfam" id="PF24696"/>
    </source>
</evidence>
<dbReference type="Proteomes" id="UP001604043">
    <property type="component" value="Unassembled WGS sequence"/>
</dbReference>
<evidence type="ECO:0000313" key="3">
    <source>
        <dbReference type="Proteomes" id="UP001604043"/>
    </source>
</evidence>
<reference evidence="2 3" key="1">
    <citation type="submission" date="2024-02" db="EMBL/GenBank/DDBJ databases">
        <title>Expansion and revision of Xanthobacter and proposal of Roseixanthobacter gen. nov.</title>
        <authorList>
            <person name="Soltysiak M.P.M."/>
            <person name="Jalihal A."/>
            <person name="Ory A."/>
            <person name="Chrisophersen C."/>
            <person name="Lee A.D."/>
            <person name="Boulton J."/>
            <person name="Springer M."/>
        </authorList>
    </citation>
    <scope>NUCLEOTIDE SEQUENCE [LARGE SCALE GENOMIC DNA]</scope>
    <source>
        <strain evidence="2 3">CB5</strain>
    </source>
</reference>
<dbReference type="EMBL" id="JBAFUR010000010">
    <property type="protein sequence ID" value="MFG1255320.1"/>
    <property type="molecule type" value="Genomic_DNA"/>
</dbReference>
<keyword evidence="3" id="KW-1185">Reference proteome</keyword>
<comment type="caution">
    <text evidence="2">The sequence shown here is derived from an EMBL/GenBank/DDBJ whole genome shotgun (WGS) entry which is preliminary data.</text>
</comment>
<dbReference type="InterPro" id="IPR057767">
    <property type="entry name" value="UGSC-like_dom"/>
</dbReference>
<dbReference type="RefSeq" id="WP_394010242.1">
    <property type="nucleotide sequence ID" value="NZ_JBAFUR010000010.1"/>
</dbReference>
<dbReference type="Pfam" id="PF24696">
    <property type="entry name" value="UGSC"/>
    <property type="match status" value="1"/>
</dbReference>
<proteinExistence type="predicted"/>
<evidence type="ECO:0000313" key="2">
    <source>
        <dbReference type="EMBL" id="MFG1255320.1"/>
    </source>
</evidence>
<accession>A0ABW6ZNM7</accession>
<name>A0ABW6ZNM7_9HYPH</name>